<protein>
    <submittedName>
        <fullName evidence="2">N-acetyltransferase</fullName>
    </submittedName>
</protein>
<reference evidence="2 3" key="1">
    <citation type="journal article" date="2014" name="Int. J. Syst. Evol. Microbiol.">
        <title>Complete genome sequence of Corynebacterium casei LMG S-19264T (=DSM 44701T), isolated from a smear-ripened cheese.</title>
        <authorList>
            <consortium name="US DOE Joint Genome Institute (JGI-PGF)"/>
            <person name="Walter F."/>
            <person name="Albersmeier A."/>
            <person name="Kalinowski J."/>
            <person name="Ruckert C."/>
        </authorList>
    </citation>
    <scope>NUCLEOTIDE SEQUENCE [LARGE SCALE GENOMIC DNA]</scope>
    <source>
        <strain evidence="2 3">KCTC 23968</strain>
    </source>
</reference>
<dbReference type="Pfam" id="PF13302">
    <property type="entry name" value="Acetyltransf_3"/>
    <property type="match status" value="1"/>
</dbReference>
<dbReference type="SUPFAM" id="SSF55729">
    <property type="entry name" value="Acyl-CoA N-acyltransferases (Nat)"/>
    <property type="match status" value="1"/>
</dbReference>
<dbReference type="Proteomes" id="UP000600865">
    <property type="component" value="Unassembled WGS sequence"/>
</dbReference>
<dbReference type="Gene3D" id="3.40.630.30">
    <property type="match status" value="1"/>
</dbReference>
<dbReference type="RefSeq" id="WP_189582948.1">
    <property type="nucleotide sequence ID" value="NZ_BMYV01000001.1"/>
</dbReference>
<evidence type="ECO:0000259" key="1">
    <source>
        <dbReference type="PROSITE" id="PS51186"/>
    </source>
</evidence>
<dbReference type="PROSITE" id="PS51186">
    <property type="entry name" value="GNAT"/>
    <property type="match status" value="1"/>
</dbReference>
<comment type="caution">
    <text evidence="2">The sequence shown here is derived from an EMBL/GenBank/DDBJ whole genome shotgun (WGS) entry which is preliminary data.</text>
</comment>
<dbReference type="EMBL" id="BMYV01000001">
    <property type="protein sequence ID" value="GGX64228.1"/>
    <property type="molecule type" value="Genomic_DNA"/>
</dbReference>
<name>A0A918KK40_9PROT</name>
<gene>
    <name evidence="2" type="ORF">GCM10011309_12890</name>
</gene>
<dbReference type="InterPro" id="IPR051531">
    <property type="entry name" value="N-acetyltransferase"/>
</dbReference>
<accession>A0A918KK40</accession>
<sequence length="176" mass="19627">MTFILETERLVLRHIDPITDFEPWAACFGDPDVMAGLGGGAGLNRAQAWRNMASCIGHQSIRGYGFYSVIEKSSGQWVGRVGHWNPEGWPEPEVGWTIYKPYWRKGFATEAARACLDYAFNELGWPRAVHTIAKDNVASIKTAERLGSALLYEIPNIPAISDDPHYVYGQSNPKLT</sequence>
<dbReference type="InterPro" id="IPR016181">
    <property type="entry name" value="Acyl_CoA_acyltransferase"/>
</dbReference>
<dbReference type="AlphaFoldDB" id="A0A918KK40"/>
<keyword evidence="3" id="KW-1185">Reference proteome</keyword>
<evidence type="ECO:0000313" key="2">
    <source>
        <dbReference type="EMBL" id="GGX64228.1"/>
    </source>
</evidence>
<feature type="domain" description="N-acetyltransferase" evidence="1">
    <location>
        <begin position="10"/>
        <end position="173"/>
    </location>
</feature>
<dbReference type="PANTHER" id="PTHR43792">
    <property type="entry name" value="GNAT FAMILY, PUTATIVE (AFU_ORTHOLOGUE AFUA_3G00765)-RELATED-RELATED"/>
    <property type="match status" value="1"/>
</dbReference>
<organism evidence="2 3">
    <name type="scientific">Litorimonas cladophorae</name>
    <dbReference type="NCBI Taxonomy" id="1220491"/>
    <lineage>
        <taxon>Bacteria</taxon>
        <taxon>Pseudomonadati</taxon>
        <taxon>Pseudomonadota</taxon>
        <taxon>Alphaproteobacteria</taxon>
        <taxon>Maricaulales</taxon>
        <taxon>Robiginitomaculaceae</taxon>
    </lineage>
</organism>
<dbReference type="InterPro" id="IPR000182">
    <property type="entry name" value="GNAT_dom"/>
</dbReference>
<evidence type="ECO:0000313" key="3">
    <source>
        <dbReference type="Proteomes" id="UP000600865"/>
    </source>
</evidence>
<dbReference type="PANTHER" id="PTHR43792:SF1">
    <property type="entry name" value="N-ACETYLTRANSFERASE DOMAIN-CONTAINING PROTEIN"/>
    <property type="match status" value="1"/>
</dbReference>
<proteinExistence type="predicted"/>
<dbReference type="GO" id="GO:0016747">
    <property type="term" value="F:acyltransferase activity, transferring groups other than amino-acyl groups"/>
    <property type="evidence" value="ECO:0007669"/>
    <property type="project" value="InterPro"/>
</dbReference>